<dbReference type="PANTHER" id="PTHR11733">
    <property type="entry name" value="ZINC METALLOPROTEASE FAMILY M13 NEPRILYSIN-RELATED"/>
    <property type="match status" value="1"/>
</dbReference>
<dbReference type="Gene3D" id="1.10.1380.10">
    <property type="entry name" value="Neutral endopeptidase , domain2"/>
    <property type="match status" value="1"/>
</dbReference>
<dbReference type="OrthoDB" id="7842934at2759"/>
<sequence length="670" mass="78109">MTLTNFWNCYRILTFVLHLITPAQLHPSKMFGTNKMPDPNEIQLKQILMSIDPNVQPCDDFYGYACNNWEEHHTDTQYKEITSLLDYQMNRQLLNIIESAYQYPLEAMNECQNFVEKTRIYYKACISEQERNLRKYFEYLKPAKGMEWPLLALIKAQQLGNMNSTPSHGEPKEYCSVFALLGKLQGYGLNNVLIRQEIHRTHNGSLQIVLDVPQPMEDEADLVPAAFMFLLMTLGMAQENAPKYAEKVAKSHTYWSELNQEYSPSENDETLQLTYAELSHYFPLLAEFLHNLLPTEIRHNDQIVISNVAYFQFITQVKEWNGIETRKFINYLMIRFLFHLVADTSGSFKKIDCIKDLRRKMDLSVNYLYYYHQPKLNHQQLEGLLQSLHYHYLEVLAENHLNLSAEQLAELQSKVSTISVNLGNLPPNHNIYEINDFYREVPPLDKHNYYKNHLLLLQHRFRKSLVYPNNQTFFIANDNRVGSTSAPIYIPRQHMVIVPQGLLQPPLYHPGYEPLLQWSMLGFLLAHEFTHAIDLTGVLIDNHGFLRPKYPSILDDPNLDKALDCTLRQMPTDTLDERIADLVGARVAMQAYMRIGNWSPSSKYTSIPWKKLFFLNLSQFFCGRKNTQFDDHDADDVRLQLIAMNSDNFAEAFQCPVGSKMNPKEKCRIY</sequence>
<organism evidence="12 13">
    <name type="scientific">Stomoxys calcitrans</name>
    <name type="common">Stable fly</name>
    <name type="synonym">Conops calcitrans</name>
    <dbReference type="NCBI Taxonomy" id="35570"/>
    <lineage>
        <taxon>Eukaryota</taxon>
        <taxon>Metazoa</taxon>
        <taxon>Ecdysozoa</taxon>
        <taxon>Arthropoda</taxon>
        <taxon>Hexapoda</taxon>
        <taxon>Insecta</taxon>
        <taxon>Pterygota</taxon>
        <taxon>Neoptera</taxon>
        <taxon>Endopterygota</taxon>
        <taxon>Diptera</taxon>
        <taxon>Brachycera</taxon>
        <taxon>Muscomorpha</taxon>
        <taxon>Muscoidea</taxon>
        <taxon>Muscidae</taxon>
        <taxon>Stomoxys</taxon>
    </lineage>
</organism>
<keyword evidence="4" id="KW-0645">Protease</keyword>
<dbReference type="EnsemblMetazoa" id="SCAU011301-RA">
    <property type="protein sequence ID" value="SCAU011301-PA"/>
    <property type="gene ID" value="SCAU011301"/>
</dbReference>
<feature type="domain" description="Peptidase M13 N-terminal" evidence="11">
    <location>
        <begin position="57"/>
        <end position="351"/>
    </location>
</feature>
<dbReference type="KEGG" id="scac:106085065"/>
<comment type="similarity">
    <text evidence="3">Belongs to the peptidase M13 family.</text>
</comment>
<evidence type="ECO:0000313" key="13">
    <source>
        <dbReference type="Proteomes" id="UP000095300"/>
    </source>
</evidence>
<gene>
    <name evidence="12" type="primary">106085065</name>
</gene>
<evidence type="ECO:0000256" key="3">
    <source>
        <dbReference type="ARBA" id="ARBA00007357"/>
    </source>
</evidence>
<dbReference type="InterPro" id="IPR008753">
    <property type="entry name" value="Peptidase_M13_N"/>
</dbReference>
<evidence type="ECO:0000256" key="1">
    <source>
        <dbReference type="ARBA" id="ARBA00001947"/>
    </source>
</evidence>
<dbReference type="InterPro" id="IPR018497">
    <property type="entry name" value="Peptidase_M13_C"/>
</dbReference>
<evidence type="ECO:0000256" key="4">
    <source>
        <dbReference type="ARBA" id="ARBA00022670"/>
    </source>
</evidence>
<evidence type="ECO:0000256" key="8">
    <source>
        <dbReference type="ARBA" id="ARBA00023049"/>
    </source>
</evidence>
<evidence type="ECO:0000256" key="7">
    <source>
        <dbReference type="ARBA" id="ARBA00022833"/>
    </source>
</evidence>
<dbReference type="Proteomes" id="UP000095300">
    <property type="component" value="Unassembled WGS sequence"/>
</dbReference>
<dbReference type="Pfam" id="PF01431">
    <property type="entry name" value="Peptidase_M13"/>
    <property type="match status" value="1"/>
</dbReference>
<dbReference type="PRINTS" id="PR00786">
    <property type="entry name" value="NEPRILYSIN"/>
</dbReference>
<keyword evidence="7" id="KW-0862">Zinc</keyword>
<name>A0A1I8PUS4_STOCA</name>
<comment type="subcellular location">
    <subcellularLocation>
        <location evidence="2">Cell membrane</location>
        <topology evidence="2">Single-pass type II membrane protein</topology>
    </subcellularLocation>
</comment>
<dbReference type="InterPro" id="IPR042089">
    <property type="entry name" value="Peptidase_M13_dom_2"/>
</dbReference>
<proteinExistence type="inferred from homology"/>
<dbReference type="VEuPathDB" id="VectorBase:SCAU011301"/>
<keyword evidence="8" id="KW-0482">Metalloprotease</keyword>
<keyword evidence="9" id="KW-0732">Signal</keyword>
<evidence type="ECO:0000256" key="9">
    <source>
        <dbReference type="SAM" id="SignalP"/>
    </source>
</evidence>
<accession>A0A1I8PUS4</accession>
<keyword evidence="6" id="KW-0378">Hydrolase</keyword>
<dbReference type="PANTHER" id="PTHR11733:SF167">
    <property type="entry name" value="FI17812P1-RELATED"/>
    <property type="match status" value="1"/>
</dbReference>
<feature type="chain" id="PRO_5009327358" description="Peptidase M13 C-terminal domain-containing protein" evidence="9">
    <location>
        <begin position="26"/>
        <end position="670"/>
    </location>
</feature>
<dbReference type="GO" id="GO:0004222">
    <property type="term" value="F:metalloendopeptidase activity"/>
    <property type="evidence" value="ECO:0007669"/>
    <property type="project" value="InterPro"/>
</dbReference>
<dbReference type="SUPFAM" id="SSF55486">
    <property type="entry name" value="Metalloproteases ('zincins'), catalytic domain"/>
    <property type="match status" value="1"/>
</dbReference>
<feature type="signal peptide" evidence="9">
    <location>
        <begin position="1"/>
        <end position="25"/>
    </location>
</feature>
<evidence type="ECO:0008006" key="14">
    <source>
        <dbReference type="Google" id="ProtNLM"/>
    </source>
</evidence>
<evidence type="ECO:0000256" key="2">
    <source>
        <dbReference type="ARBA" id="ARBA00004401"/>
    </source>
</evidence>
<evidence type="ECO:0000259" key="10">
    <source>
        <dbReference type="Pfam" id="PF01431"/>
    </source>
</evidence>
<evidence type="ECO:0000313" key="12">
    <source>
        <dbReference type="EnsemblMetazoa" id="SCAU011301-PA"/>
    </source>
</evidence>
<evidence type="ECO:0000256" key="5">
    <source>
        <dbReference type="ARBA" id="ARBA00022723"/>
    </source>
</evidence>
<dbReference type="GO" id="GO:0046872">
    <property type="term" value="F:metal ion binding"/>
    <property type="evidence" value="ECO:0007669"/>
    <property type="project" value="UniProtKB-KW"/>
</dbReference>
<evidence type="ECO:0000256" key="6">
    <source>
        <dbReference type="ARBA" id="ARBA00022801"/>
    </source>
</evidence>
<dbReference type="Pfam" id="PF05649">
    <property type="entry name" value="Peptidase_M13_N"/>
    <property type="match status" value="1"/>
</dbReference>
<comment type="cofactor">
    <cofactor evidence="1">
        <name>Zn(2+)</name>
        <dbReference type="ChEBI" id="CHEBI:29105"/>
    </cofactor>
</comment>
<dbReference type="InterPro" id="IPR024079">
    <property type="entry name" value="MetalloPept_cat_dom_sf"/>
</dbReference>
<dbReference type="Gene3D" id="3.40.390.10">
    <property type="entry name" value="Collagenase (Catalytic Domain)"/>
    <property type="match status" value="1"/>
</dbReference>
<feature type="domain" description="Peptidase M13 C-terminal" evidence="10">
    <location>
        <begin position="489"/>
        <end position="669"/>
    </location>
</feature>
<keyword evidence="13" id="KW-1185">Reference proteome</keyword>
<dbReference type="InterPro" id="IPR000718">
    <property type="entry name" value="Peptidase_M13"/>
</dbReference>
<reference evidence="12" key="1">
    <citation type="submission" date="2020-05" db="UniProtKB">
        <authorList>
            <consortium name="EnsemblMetazoa"/>
        </authorList>
    </citation>
    <scope>IDENTIFICATION</scope>
    <source>
        <strain evidence="12">USDA</strain>
    </source>
</reference>
<dbReference type="GO" id="GO:0005886">
    <property type="term" value="C:plasma membrane"/>
    <property type="evidence" value="ECO:0007669"/>
    <property type="project" value="UniProtKB-SubCell"/>
</dbReference>
<protein>
    <recommendedName>
        <fullName evidence="14">Peptidase M13 C-terminal domain-containing protein</fullName>
    </recommendedName>
</protein>
<evidence type="ECO:0000259" key="11">
    <source>
        <dbReference type="Pfam" id="PF05649"/>
    </source>
</evidence>
<dbReference type="AlphaFoldDB" id="A0A1I8PUS4"/>
<dbReference type="GO" id="GO:0016485">
    <property type="term" value="P:protein processing"/>
    <property type="evidence" value="ECO:0007669"/>
    <property type="project" value="TreeGrafter"/>
</dbReference>
<dbReference type="PROSITE" id="PS51885">
    <property type="entry name" value="NEPRILYSIN"/>
    <property type="match status" value="1"/>
</dbReference>
<keyword evidence="5" id="KW-0479">Metal-binding</keyword>